<reference evidence="1 2" key="1">
    <citation type="submission" date="2017-07" db="EMBL/GenBank/DDBJ databases">
        <title>Isolation and whole genome analysis of endospore-forming bacteria from heroin.</title>
        <authorList>
            <person name="Kalinowski J."/>
            <person name="Ahrens B."/>
            <person name="Al-Dilaimi A."/>
            <person name="Winkler A."/>
            <person name="Wibberg D."/>
            <person name="Schleenbecker U."/>
            <person name="Ruckert C."/>
            <person name="Wolfel R."/>
            <person name="Grass G."/>
        </authorList>
    </citation>
    <scope>NUCLEOTIDE SEQUENCE [LARGE SCALE GENOMIC DNA]</scope>
    <source>
        <strain evidence="1 2">7523-2</strain>
    </source>
</reference>
<evidence type="ECO:0000313" key="2">
    <source>
        <dbReference type="Proteomes" id="UP000216133"/>
    </source>
</evidence>
<accession>A0A268S489</accession>
<sequence>MIQVKPVIDKNYLECASCGAKEAVHILIGDERRLNSLRLCRNCINELKNKVDEIALIQKNIEKEL</sequence>
<name>A0A268S489_SHOCL</name>
<organism evidence="1 2">
    <name type="scientific">Shouchella clausii</name>
    <name type="common">Alkalihalobacillus clausii</name>
    <dbReference type="NCBI Taxonomy" id="79880"/>
    <lineage>
        <taxon>Bacteria</taxon>
        <taxon>Bacillati</taxon>
        <taxon>Bacillota</taxon>
        <taxon>Bacilli</taxon>
        <taxon>Bacillales</taxon>
        <taxon>Bacillaceae</taxon>
        <taxon>Shouchella</taxon>
    </lineage>
</organism>
<dbReference type="EMBL" id="NPBS01000016">
    <property type="protein sequence ID" value="PAF27363.1"/>
    <property type="molecule type" value="Genomic_DNA"/>
</dbReference>
<dbReference type="AlphaFoldDB" id="A0A268S489"/>
<proteinExistence type="predicted"/>
<comment type="caution">
    <text evidence="1">The sequence shown here is derived from an EMBL/GenBank/DDBJ whole genome shotgun (WGS) entry which is preliminary data.</text>
</comment>
<gene>
    <name evidence="1" type="ORF">CHH61_03845</name>
</gene>
<dbReference type="Proteomes" id="UP000216133">
    <property type="component" value="Unassembled WGS sequence"/>
</dbReference>
<protein>
    <submittedName>
        <fullName evidence="1">Uncharacterized protein</fullName>
    </submittedName>
</protein>
<evidence type="ECO:0000313" key="1">
    <source>
        <dbReference type="EMBL" id="PAF27363.1"/>
    </source>
</evidence>